<dbReference type="Pfam" id="PF14086">
    <property type="entry name" value="DUF4266"/>
    <property type="match status" value="1"/>
</dbReference>
<evidence type="ECO:0000259" key="1">
    <source>
        <dbReference type="Pfam" id="PF14086"/>
    </source>
</evidence>
<dbReference type="Proteomes" id="UP000675047">
    <property type="component" value="Unassembled WGS sequence"/>
</dbReference>
<proteinExistence type="predicted"/>
<reference evidence="2 3" key="1">
    <citation type="submission" date="2021-03" db="EMBL/GenBank/DDBJ databases">
        <title>Flavobacterium Flabelliformis Sp. Nov. And Flavobacterium Geliluteum Sp. Nov., Two Novel Multidrug Resistant Psychrophilic Species Isolated From Antarctica.</title>
        <authorList>
            <person name="Kralova S."/>
            <person name="Busse H.J."/>
            <person name="Bezdicek M."/>
            <person name="Nykrynova M."/>
            <person name="Kroupova E."/>
            <person name="Krsek D."/>
            <person name="Sedlacek I."/>
        </authorList>
    </citation>
    <scope>NUCLEOTIDE SEQUENCE [LARGE SCALE GENOMIC DNA]</scope>
    <source>
        <strain evidence="2 3">P7388</strain>
    </source>
</reference>
<evidence type="ECO:0000313" key="2">
    <source>
        <dbReference type="EMBL" id="MBP4138803.1"/>
    </source>
</evidence>
<dbReference type="PROSITE" id="PS51257">
    <property type="entry name" value="PROKAR_LIPOPROTEIN"/>
    <property type="match status" value="1"/>
</dbReference>
<sequence>MKKPKQKKIAFLCSIVFTGMLLTSCTSVKEYQKGKINDSEMVLSNRKIEKTELSFQSYREGASGANAGKSGGGCGCN</sequence>
<evidence type="ECO:0000313" key="3">
    <source>
        <dbReference type="Proteomes" id="UP000675047"/>
    </source>
</evidence>
<dbReference type="AlphaFoldDB" id="A0A940XGH5"/>
<organism evidence="2 3">
    <name type="scientific">Flavobacterium geliluteum</name>
    <dbReference type="NCBI Taxonomy" id="2816120"/>
    <lineage>
        <taxon>Bacteria</taxon>
        <taxon>Pseudomonadati</taxon>
        <taxon>Bacteroidota</taxon>
        <taxon>Flavobacteriia</taxon>
        <taxon>Flavobacteriales</taxon>
        <taxon>Flavobacteriaceae</taxon>
        <taxon>Flavobacterium</taxon>
    </lineage>
</organism>
<dbReference type="EMBL" id="JAGFBV010000018">
    <property type="protein sequence ID" value="MBP4138803.1"/>
    <property type="molecule type" value="Genomic_DNA"/>
</dbReference>
<protein>
    <submittedName>
        <fullName evidence="2">DUF4266 domain-containing protein</fullName>
    </submittedName>
</protein>
<comment type="caution">
    <text evidence="2">The sequence shown here is derived from an EMBL/GenBank/DDBJ whole genome shotgun (WGS) entry which is preliminary data.</text>
</comment>
<dbReference type="InterPro" id="IPR025362">
    <property type="entry name" value="DUF4266"/>
</dbReference>
<gene>
    <name evidence="2" type="ORF">J3495_11995</name>
</gene>
<accession>A0A940XGH5</accession>
<keyword evidence="3" id="KW-1185">Reference proteome</keyword>
<name>A0A940XGH5_9FLAO</name>
<feature type="domain" description="DUF4266" evidence="1">
    <location>
        <begin position="28"/>
        <end position="77"/>
    </location>
</feature>